<dbReference type="Proteomes" id="UP000638648">
    <property type="component" value="Unassembled WGS sequence"/>
</dbReference>
<protein>
    <submittedName>
        <fullName evidence="1">Uncharacterized protein</fullName>
    </submittedName>
</protein>
<evidence type="ECO:0000313" key="1">
    <source>
        <dbReference type="EMBL" id="MBE1608513.1"/>
    </source>
</evidence>
<accession>A0A927N068</accession>
<name>A0A927N068_9ACTN</name>
<keyword evidence="2" id="KW-1185">Reference proteome</keyword>
<gene>
    <name evidence="1" type="ORF">HEB94_005361</name>
</gene>
<organism evidence="1 2">
    <name type="scientific">Actinopolymorpha pittospori</name>
    <dbReference type="NCBI Taxonomy" id="648752"/>
    <lineage>
        <taxon>Bacteria</taxon>
        <taxon>Bacillati</taxon>
        <taxon>Actinomycetota</taxon>
        <taxon>Actinomycetes</taxon>
        <taxon>Propionibacteriales</taxon>
        <taxon>Actinopolymorphaceae</taxon>
        <taxon>Actinopolymorpha</taxon>
    </lineage>
</organism>
<dbReference type="RefSeq" id="WP_192752280.1">
    <property type="nucleotide sequence ID" value="NZ_BAABJL010000097.1"/>
</dbReference>
<dbReference type="EMBL" id="JADBEM010000001">
    <property type="protein sequence ID" value="MBE1608513.1"/>
    <property type="molecule type" value="Genomic_DNA"/>
</dbReference>
<dbReference type="AlphaFoldDB" id="A0A927N068"/>
<comment type="caution">
    <text evidence="1">The sequence shown here is derived from an EMBL/GenBank/DDBJ whole genome shotgun (WGS) entry which is preliminary data.</text>
</comment>
<evidence type="ECO:0000313" key="2">
    <source>
        <dbReference type="Proteomes" id="UP000638648"/>
    </source>
</evidence>
<reference evidence="1" key="1">
    <citation type="submission" date="2020-10" db="EMBL/GenBank/DDBJ databases">
        <title>Sequencing the genomes of 1000 actinobacteria strains.</title>
        <authorList>
            <person name="Klenk H.-P."/>
        </authorList>
    </citation>
    <scope>NUCLEOTIDE SEQUENCE</scope>
    <source>
        <strain evidence="1">DSM 45354</strain>
    </source>
</reference>
<proteinExistence type="predicted"/>
<sequence>MADRGNAGVGGDLGGVLAALEERADPTDHLRIRATAAVTRAAFRR</sequence>